<dbReference type="InterPro" id="IPR052595">
    <property type="entry name" value="LRRC69/RLP"/>
</dbReference>
<dbReference type="InterPro" id="IPR003591">
    <property type="entry name" value="Leu-rich_rpt_typical-subtyp"/>
</dbReference>
<dbReference type="Pfam" id="PF18962">
    <property type="entry name" value="Por_Secre_tail"/>
    <property type="match status" value="1"/>
</dbReference>
<organism evidence="6 7">
    <name type="scientific">Cloacibacterium normanense</name>
    <dbReference type="NCBI Taxonomy" id="237258"/>
    <lineage>
        <taxon>Bacteria</taxon>
        <taxon>Pseudomonadati</taxon>
        <taxon>Bacteroidota</taxon>
        <taxon>Flavobacteriia</taxon>
        <taxon>Flavobacteriales</taxon>
        <taxon>Weeksellaceae</taxon>
    </lineage>
</organism>
<feature type="domain" description="Secretion system C-terminal sorting" evidence="5">
    <location>
        <begin position="473"/>
        <end position="539"/>
    </location>
</feature>
<dbReference type="Proteomes" id="UP000095601">
    <property type="component" value="Unassembled WGS sequence"/>
</dbReference>
<gene>
    <name evidence="6" type="ORF">BHF72_0924</name>
</gene>
<dbReference type="AlphaFoldDB" id="A0A1E5UAP0"/>
<dbReference type="STRING" id="237258.SAMN04489756_11672"/>
<dbReference type="SMART" id="SM00369">
    <property type="entry name" value="LRR_TYP"/>
    <property type="match status" value="5"/>
</dbReference>
<dbReference type="Gene3D" id="3.80.10.10">
    <property type="entry name" value="Ribonuclease Inhibitor"/>
    <property type="match status" value="3"/>
</dbReference>
<dbReference type="RefSeq" id="WP_069800862.1">
    <property type="nucleotide sequence ID" value="NZ_CP034157.1"/>
</dbReference>
<evidence type="ECO:0000313" key="6">
    <source>
        <dbReference type="EMBL" id="OEL09976.1"/>
    </source>
</evidence>
<sequence>MKKTILFLLITIFTNAQWSISTSERNALISIYNQTDGANWSQSWDLEKDPYYWYGVKTSNGMVTELKLNGNLLKGNFPTSVFSLTNLKKLDLSSNKLYGEIPNLSSLSNLTYLNLSNNDFTGDVWSSYSNLPNLEEIYVGHNNCNISNTDFSGFSGLKSLDISKLNLTEIPASLGSLQKLSSLNVSNNAIVSFSNLSPLNQLQELNLANNNLNKVPSEIINFISLKSLDLSNNIITDFSSLSNLINLEWLSLENNSLQNIPNQVSNLQKLIHLNLGRNKINGSTSILGTLNHLQQLWLNHNKLSGNIPQDLLALPNLMCLSLQSNELEGTIPNNIPQICNISNNRFSKTQIENYLNTNSNNTDFVYSPQRYDNPKVIKTSINASTSLDQALSTSDGYSFTWLKTLDKNTYINSENLSISSVKETDFDIYTCEAIFIKNDTLYNIYFSDYREPITLEKYETLSTENPENRIIAIYPNPTKDFLYIKNQNYKIESLNLYDIGGRLIKTFSGKDEKLDLSNLPSSTYILNIKKTEGYQNFKIIKK</sequence>
<feature type="chain" id="PRO_5009186765" evidence="4">
    <location>
        <begin position="19"/>
        <end position="542"/>
    </location>
</feature>
<dbReference type="Pfam" id="PF12799">
    <property type="entry name" value="LRR_4"/>
    <property type="match status" value="1"/>
</dbReference>
<feature type="signal peptide" evidence="4">
    <location>
        <begin position="1"/>
        <end position="18"/>
    </location>
</feature>
<dbReference type="SMART" id="SM00365">
    <property type="entry name" value="LRR_SD22"/>
    <property type="match status" value="6"/>
</dbReference>
<proteinExistence type="predicted"/>
<dbReference type="InterPro" id="IPR025875">
    <property type="entry name" value="Leu-rich_rpt_4"/>
</dbReference>
<keyword evidence="3" id="KW-0677">Repeat</keyword>
<dbReference type="NCBIfam" id="TIGR04183">
    <property type="entry name" value="Por_Secre_tail"/>
    <property type="match status" value="1"/>
</dbReference>
<keyword evidence="1" id="KW-0433">Leucine-rich repeat</keyword>
<dbReference type="EMBL" id="MKGI01000080">
    <property type="protein sequence ID" value="OEL09976.1"/>
    <property type="molecule type" value="Genomic_DNA"/>
</dbReference>
<evidence type="ECO:0000313" key="7">
    <source>
        <dbReference type="Proteomes" id="UP000095601"/>
    </source>
</evidence>
<evidence type="ECO:0000256" key="4">
    <source>
        <dbReference type="SAM" id="SignalP"/>
    </source>
</evidence>
<name>A0A1E5UAP0_9FLAO</name>
<evidence type="ECO:0000256" key="3">
    <source>
        <dbReference type="ARBA" id="ARBA00022737"/>
    </source>
</evidence>
<dbReference type="Pfam" id="PF13855">
    <property type="entry name" value="LRR_8"/>
    <property type="match status" value="1"/>
</dbReference>
<evidence type="ECO:0000259" key="5">
    <source>
        <dbReference type="Pfam" id="PF18962"/>
    </source>
</evidence>
<dbReference type="Pfam" id="PF00560">
    <property type="entry name" value="LRR_1"/>
    <property type="match status" value="1"/>
</dbReference>
<comment type="caution">
    <text evidence="6">The sequence shown here is derived from an EMBL/GenBank/DDBJ whole genome shotgun (WGS) entry which is preliminary data.</text>
</comment>
<dbReference type="PROSITE" id="PS51450">
    <property type="entry name" value="LRR"/>
    <property type="match status" value="5"/>
</dbReference>
<keyword evidence="2 4" id="KW-0732">Signal</keyword>
<dbReference type="PANTHER" id="PTHR48057">
    <property type="entry name" value="LEUCINE-RICH REPEAT SERINE/THREONINE-PROTEIN KINASE 1"/>
    <property type="match status" value="1"/>
</dbReference>
<reference evidence="6 7" key="1">
    <citation type="submission" date="2016-09" db="EMBL/GenBank/DDBJ databases">
        <authorList>
            <person name="Capua I."/>
            <person name="De Benedictis P."/>
            <person name="Joannis T."/>
            <person name="Lombin L.H."/>
            <person name="Cattoli G."/>
        </authorList>
    </citation>
    <scope>NUCLEOTIDE SEQUENCE [LARGE SCALE GENOMIC DNA]</scope>
    <source>
        <strain evidence="6 7">NRS-1</strain>
    </source>
</reference>
<dbReference type="SMART" id="SM00364">
    <property type="entry name" value="LRR_BAC"/>
    <property type="match status" value="5"/>
</dbReference>
<dbReference type="InterPro" id="IPR032675">
    <property type="entry name" value="LRR_dom_sf"/>
</dbReference>
<dbReference type="InterPro" id="IPR001611">
    <property type="entry name" value="Leu-rich_rpt"/>
</dbReference>
<accession>A0A1E5UAP0</accession>
<dbReference type="InterPro" id="IPR026444">
    <property type="entry name" value="Secre_tail"/>
</dbReference>
<dbReference type="OrthoDB" id="627712at2"/>
<evidence type="ECO:0000256" key="1">
    <source>
        <dbReference type="ARBA" id="ARBA00022614"/>
    </source>
</evidence>
<protein>
    <submittedName>
        <fullName evidence="6">Por secretion system C-terminal sorting domain protein</fullName>
    </submittedName>
</protein>
<dbReference type="SUPFAM" id="SSF52058">
    <property type="entry name" value="L domain-like"/>
    <property type="match status" value="1"/>
</dbReference>
<dbReference type="PANTHER" id="PTHR48057:SF7">
    <property type="entry name" value="LEUCINE-RICH REPEAT SERINE_THREONINE-PROTEIN KINASE 1"/>
    <property type="match status" value="1"/>
</dbReference>
<dbReference type="KEGG" id="cnr:EB819_12480"/>
<evidence type="ECO:0000256" key="2">
    <source>
        <dbReference type="ARBA" id="ARBA00022729"/>
    </source>
</evidence>
<keyword evidence="7" id="KW-1185">Reference proteome</keyword>